<feature type="domain" description="Carboxymuconolactone decarboxylase-like" evidence="1">
    <location>
        <begin position="49"/>
        <end position="126"/>
    </location>
</feature>
<dbReference type="Proteomes" id="UP001190700">
    <property type="component" value="Unassembled WGS sequence"/>
</dbReference>
<dbReference type="AlphaFoldDB" id="A0AAE0LIH8"/>
<evidence type="ECO:0000313" key="2">
    <source>
        <dbReference type="EMBL" id="KAK3286573.1"/>
    </source>
</evidence>
<sequence>MSDLTGARVPLLSIAEAEKIAASNGISEQMAPLSVFRVLLRHPGLAKELSSTLNTLLFDGNKLDARLRELVIMRIGWKTASLYEWTQHWRVARMLEISEDDILAVREWKTSSLLSDLDKAVMKATDETLDGGMISDSTWAELAKGLKSSEERIELVVAIGNWTLFSQLLKSLKIPLEDGVDSWPPDGKTPTA</sequence>
<keyword evidence="4" id="KW-1185">Reference proteome</keyword>
<evidence type="ECO:0000313" key="3">
    <source>
        <dbReference type="EMBL" id="KAK3286636.1"/>
    </source>
</evidence>
<organism evidence="3 4">
    <name type="scientific">Cymbomonas tetramitiformis</name>
    <dbReference type="NCBI Taxonomy" id="36881"/>
    <lineage>
        <taxon>Eukaryota</taxon>
        <taxon>Viridiplantae</taxon>
        <taxon>Chlorophyta</taxon>
        <taxon>Pyramimonadophyceae</taxon>
        <taxon>Pyramimonadales</taxon>
        <taxon>Pyramimonadaceae</taxon>
        <taxon>Cymbomonas</taxon>
    </lineage>
</organism>
<gene>
    <name evidence="2" type="ORF">CYMTET_5799</name>
    <name evidence="3" type="ORF">CYMTET_5862</name>
</gene>
<name>A0AAE0LIH8_9CHLO</name>
<dbReference type="Gene3D" id="1.20.1290.10">
    <property type="entry name" value="AhpD-like"/>
    <property type="match status" value="1"/>
</dbReference>
<dbReference type="GO" id="GO:0051920">
    <property type="term" value="F:peroxiredoxin activity"/>
    <property type="evidence" value="ECO:0007669"/>
    <property type="project" value="InterPro"/>
</dbReference>
<evidence type="ECO:0000313" key="4">
    <source>
        <dbReference type="Proteomes" id="UP001190700"/>
    </source>
</evidence>
<reference evidence="3 4" key="1">
    <citation type="journal article" date="2015" name="Genome Biol. Evol.">
        <title>Comparative Genomics of a Bacterivorous Green Alga Reveals Evolutionary Causalities and Consequences of Phago-Mixotrophic Mode of Nutrition.</title>
        <authorList>
            <person name="Burns J.A."/>
            <person name="Paasch A."/>
            <person name="Narechania A."/>
            <person name="Kim E."/>
        </authorList>
    </citation>
    <scope>NUCLEOTIDE SEQUENCE [LARGE SCALE GENOMIC DNA]</scope>
    <source>
        <strain evidence="3">PLY_AMNH</strain>
    </source>
</reference>
<dbReference type="Pfam" id="PF02627">
    <property type="entry name" value="CMD"/>
    <property type="match status" value="1"/>
</dbReference>
<comment type="caution">
    <text evidence="3">The sequence shown here is derived from an EMBL/GenBank/DDBJ whole genome shotgun (WGS) entry which is preliminary data.</text>
</comment>
<reference evidence="3" key="2">
    <citation type="submission" date="2023-06" db="EMBL/GenBank/DDBJ databases">
        <title>Long-read-based genome assembly of the green algal bacterivore Cymbomonas tetramitiformis.</title>
        <authorList>
            <person name="Gyaltshen Y."/>
            <person name="Rozenberg A."/>
            <person name="Paasch A."/>
            <person name="Burns J.A."/>
            <person name="Warring S."/>
            <person name="Larson R."/>
            <person name="Maurer-Alcala X."/>
            <person name="Dacks J."/>
            <person name="Kim E."/>
        </authorList>
    </citation>
    <scope>NUCLEOTIDE SEQUENCE</scope>
    <source>
        <strain evidence="3">PLY_AMNH</strain>
    </source>
</reference>
<dbReference type="InterPro" id="IPR003779">
    <property type="entry name" value="CMD-like"/>
</dbReference>
<evidence type="ECO:0000259" key="1">
    <source>
        <dbReference type="Pfam" id="PF02627"/>
    </source>
</evidence>
<dbReference type="EMBL" id="LGRX02001216">
    <property type="protein sequence ID" value="KAK3286573.1"/>
    <property type="molecule type" value="Genomic_DNA"/>
</dbReference>
<protein>
    <recommendedName>
        <fullName evidence="1">Carboxymuconolactone decarboxylase-like domain-containing protein</fullName>
    </recommendedName>
</protein>
<dbReference type="SUPFAM" id="SSF69118">
    <property type="entry name" value="AhpD-like"/>
    <property type="match status" value="1"/>
</dbReference>
<proteinExistence type="predicted"/>
<dbReference type="PANTHER" id="PTHR34846">
    <property type="entry name" value="4-CARBOXYMUCONOLACTONE DECARBOXYLASE FAMILY PROTEIN (AFU_ORTHOLOGUE AFUA_6G11590)"/>
    <property type="match status" value="1"/>
</dbReference>
<dbReference type="InterPro" id="IPR029032">
    <property type="entry name" value="AhpD-like"/>
</dbReference>
<accession>A0AAE0LIH8</accession>
<dbReference type="PANTHER" id="PTHR34846:SF11">
    <property type="entry name" value="4-CARBOXYMUCONOLACTONE DECARBOXYLASE FAMILY PROTEIN (AFU_ORTHOLOGUE AFUA_6G11590)"/>
    <property type="match status" value="1"/>
</dbReference>
<dbReference type="EMBL" id="LGRX02001216">
    <property type="protein sequence ID" value="KAK3286636.1"/>
    <property type="molecule type" value="Genomic_DNA"/>
</dbReference>